<dbReference type="InterPro" id="IPR047148">
    <property type="entry name" value="PLPL9"/>
</dbReference>
<organism evidence="7 8">
    <name type="scientific">Toxocara canis</name>
    <name type="common">Canine roundworm</name>
    <dbReference type="NCBI Taxonomy" id="6265"/>
    <lineage>
        <taxon>Eukaryota</taxon>
        <taxon>Metazoa</taxon>
        <taxon>Ecdysozoa</taxon>
        <taxon>Nematoda</taxon>
        <taxon>Chromadorea</taxon>
        <taxon>Rhabditida</taxon>
        <taxon>Spirurina</taxon>
        <taxon>Ascaridomorpha</taxon>
        <taxon>Ascaridoidea</taxon>
        <taxon>Toxocaridae</taxon>
        <taxon>Toxocara</taxon>
    </lineage>
</organism>
<evidence type="ECO:0000259" key="5">
    <source>
        <dbReference type="PROSITE" id="PS51635"/>
    </source>
</evidence>
<dbReference type="PROSITE" id="PS51635">
    <property type="entry name" value="PNPLA"/>
    <property type="match status" value="1"/>
</dbReference>
<dbReference type="GO" id="GO:0005739">
    <property type="term" value="C:mitochondrion"/>
    <property type="evidence" value="ECO:0007669"/>
    <property type="project" value="TreeGrafter"/>
</dbReference>
<keyword evidence="4" id="KW-0442">Lipid degradation</keyword>
<dbReference type="PANTHER" id="PTHR24139:SF35">
    <property type="entry name" value="PNPLA DOMAIN-CONTAINING PROTEIN"/>
    <property type="match status" value="1"/>
</dbReference>
<dbReference type="InterPro" id="IPR002641">
    <property type="entry name" value="PNPLA_dom"/>
</dbReference>
<sequence length="496" mass="55175">MPSGKCAHMLSANKKFERIHNLIQFAKSATRNQVTLSNSIVPLTSKLIDCWSQPQSSITEATDSFKFCFVRILLTLGAEPDALYEDEYGRKELDDRIANGNVCVVCAEKYNDFLAYAQLIHEAQFEQAPILIPRHRRCKTGLIALSLDGGGMRGLVSVVCLMFASRRLFGDEYLPNVVDWMIGTSTGSMLGLSLAKGLTLTEAFFLYWDMKDEIFLDGSTMKRLFGSMVDRQSRNMDDVLQKCFPDQYTFLSCPKRLTVPALDITTTPAKLHVFRNYSVNIDVAESSMEDTLFRDAARASRQVYIYHHGSSSKSNKECNCAFSAAPTYFHPHVMDGKVLVDGSFVANCPLNILFKELDQCNRNGSTISLAAIISVGTGEPMATTRKYNSGSNITAKGKNIIHLSSLLLEQVVGYEQSGLESAKDRCLAQNIPLVRLSPKGVNVRIDQVDGGKLMDMIWITLKYLTDNAGEVDKLGQILFDLLGEQSDRRIRSNTTL</sequence>
<dbReference type="WBParaSite" id="TCNE_0001245001-mRNA-1">
    <property type="protein sequence ID" value="TCNE_0001245001-mRNA-1"/>
    <property type="gene ID" value="TCNE_0001245001"/>
</dbReference>
<dbReference type="PANTHER" id="PTHR24139">
    <property type="entry name" value="CALCIUM-INDEPENDENT PHOSPHOLIPASE A2"/>
    <property type="match status" value="1"/>
</dbReference>
<evidence type="ECO:0000256" key="3">
    <source>
        <dbReference type="ARBA" id="ARBA00023098"/>
    </source>
</evidence>
<dbReference type="GO" id="GO:0052816">
    <property type="term" value="F:long-chain fatty acyl-CoA hydrolase activity"/>
    <property type="evidence" value="ECO:0007669"/>
    <property type="project" value="TreeGrafter"/>
</dbReference>
<reference evidence="8" key="1">
    <citation type="submission" date="2016-06" db="UniProtKB">
        <authorList>
            <consortium name="WormBaseParasite"/>
        </authorList>
    </citation>
    <scope>IDENTIFICATION</scope>
</reference>
<feature type="active site" description="Proton acceptor" evidence="4">
    <location>
        <position position="341"/>
    </location>
</feature>
<dbReference type="GO" id="GO:2000304">
    <property type="term" value="P:positive regulation of ceramide biosynthetic process"/>
    <property type="evidence" value="ECO:0007669"/>
    <property type="project" value="TreeGrafter"/>
</dbReference>
<evidence type="ECO:0000313" key="8">
    <source>
        <dbReference type="WBParaSite" id="TCNE_0001245001-mRNA-1"/>
    </source>
</evidence>
<evidence type="ECO:0000256" key="2">
    <source>
        <dbReference type="ARBA" id="ARBA00023043"/>
    </source>
</evidence>
<feature type="active site" description="Nucleophile" evidence="4">
    <location>
        <position position="185"/>
    </location>
</feature>
<dbReference type="GO" id="GO:0016042">
    <property type="term" value="P:lipid catabolic process"/>
    <property type="evidence" value="ECO:0007669"/>
    <property type="project" value="UniProtKB-UniRule"/>
</dbReference>
<dbReference type="Gene3D" id="3.40.1090.10">
    <property type="entry name" value="Cytosolic phospholipase A2 catalytic domain"/>
    <property type="match status" value="1"/>
</dbReference>
<comment type="caution">
    <text evidence="4">Lacks conserved residue(s) required for the propagation of feature annotation.</text>
</comment>
<reference evidence="6 7" key="2">
    <citation type="submission" date="2018-11" db="EMBL/GenBank/DDBJ databases">
        <authorList>
            <consortium name="Pathogen Informatics"/>
        </authorList>
    </citation>
    <scope>NUCLEOTIDE SEQUENCE [LARGE SCALE GENOMIC DNA]</scope>
</reference>
<keyword evidence="7" id="KW-1185">Reference proteome</keyword>
<dbReference type="AlphaFoldDB" id="A0A183UVD0"/>
<keyword evidence="4" id="KW-0378">Hydrolase</keyword>
<evidence type="ECO:0000256" key="1">
    <source>
        <dbReference type="ARBA" id="ARBA00022737"/>
    </source>
</evidence>
<dbReference type="Pfam" id="PF01734">
    <property type="entry name" value="Patatin"/>
    <property type="match status" value="1"/>
</dbReference>
<dbReference type="SUPFAM" id="SSF52151">
    <property type="entry name" value="FabD/lysophospholipase-like"/>
    <property type="match status" value="1"/>
</dbReference>
<protein>
    <submittedName>
        <fullName evidence="8">PNPLA domain-containing protein</fullName>
    </submittedName>
</protein>
<name>A0A183UVD0_TOXCA</name>
<dbReference type="InterPro" id="IPR016035">
    <property type="entry name" value="Acyl_Trfase/lysoPLipase"/>
</dbReference>
<dbReference type="GO" id="GO:0047499">
    <property type="term" value="F:calcium-independent phospholipase A2 activity"/>
    <property type="evidence" value="ECO:0007669"/>
    <property type="project" value="InterPro"/>
</dbReference>
<evidence type="ECO:0000256" key="4">
    <source>
        <dbReference type="PROSITE-ProRule" id="PRU01161"/>
    </source>
</evidence>
<keyword evidence="3 4" id="KW-0443">Lipid metabolism</keyword>
<feature type="domain" description="PNPLA" evidence="5">
    <location>
        <begin position="145"/>
        <end position="354"/>
    </location>
</feature>
<proteinExistence type="predicted"/>
<gene>
    <name evidence="6" type="ORF">TCNE_LOCUS12450</name>
</gene>
<keyword evidence="2" id="KW-0040">ANK repeat</keyword>
<dbReference type="Proteomes" id="UP000050794">
    <property type="component" value="Unassembled WGS sequence"/>
</dbReference>
<keyword evidence="1" id="KW-0677">Repeat</keyword>
<dbReference type="EMBL" id="UYWY01021269">
    <property type="protein sequence ID" value="VDM43771.1"/>
    <property type="molecule type" value="Genomic_DNA"/>
</dbReference>
<evidence type="ECO:0000313" key="6">
    <source>
        <dbReference type="EMBL" id="VDM43771.1"/>
    </source>
</evidence>
<feature type="short sequence motif" description="GXSXG" evidence="4">
    <location>
        <begin position="183"/>
        <end position="187"/>
    </location>
</feature>
<accession>A0A183UVD0</accession>
<evidence type="ECO:0000313" key="7">
    <source>
        <dbReference type="Proteomes" id="UP000050794"/>
    </source>
</evidence>
<feature type="short sequence motif" description="GXGXXG" evidence="4">
    <location>
        <begin position="149"/>
        <end position="154"/>
    </location>
</feature>